<gene>
    <name evidence="7" type="ORF">L21SP4_02469</name>
</gene>
<dbReference type="InterPro" id="IPR024185">
    <property type="entry name" value="FTHF_cligase-like_sf"/>
</dbReference>
<dbReference type="Proteomes" id="UP000035268">
    <property type="component" value="Chromosome"/>
</dbReference>
<evidence type="ECO:0000256" key="2">
    <source>
        <dbReference type="ARBA" id="ARBA00022741"/>
    </source>
</evidence>
<evidence type="ECO:0000256" key="5">
    <source>
        <dbReference type="RuleBase" id="RU361279"/>
    </source>
</evidence>
<dbReference type="EMBL" id="CP010904">
    <property type="protein sequence ID" value="AKJ65692.1"/>
    <property type="molecule type" value="Genomic_DNA"/>
</dbReference>
<dbReference type="Pfam" id="PF01812">
    <property type="entry name" value="5-FTHF_cyc-lig"/>
    <property type="match status" value="1"/>
</dbReference>
<comment type="cofactor">
    <cofactor evidence="5">
        <name>Mg(2+)</name>
        <dbReference type="ChEBI" id="CHEBI:18420"/>
    </cofactor>
</comment>
<evidence type="ECO:0000256" key="6">
    <source>
        <dbReference type="SAM" id="MobiDB-lite"/>
    </source>
</evidence>
<dbReference type="PANTHER" id="PTHR23407">
    <property type="entry name" value="ATPASE INHIBITOR/5-FORMYLTETRAHYDROFOLATE CYCLO-LIGASE"/>
    <property type="match status" value="1"/>
</dbReference>
<dbReference type="GO" id="GO:0009396">
    <property type="term" value="P:folic acid-containing compound biosynthetic process"/>
    <property type="evidence" value="ECO:0007669"/>
    <property type="project" value="TreeGrafter"/>
</dbReference>
<evidence type="ECO:0000313" key="8">
    <source>
        <dbReference type="Proteomes" id="UP000035268"/>
    </source>
</evidence>
<keyword evidence="3 4" id="KW-0067">ATP-binding</keyword>
<evidence type="ECO:0000313" key="7">
    <source>
        <dbReference type="EMBL" id="AKJ65692.1"/>
    </source>
</evidence>
<dbReference type="PIRSF" id="PIRSF006806">
    <property type="entry name" value="FTHF_cligase"/>
    <property type="match status" value="1"/>
</dbReference>
<dbReference type="EC" id="6.3.3.2" evidence="5"/>
<keyword evidence="5" id="KW-0460">Magnesium</keyword>
<dbReference type="NCBIfam" id="TIGR02727">
    <property type="entry name" value="MTHFS_bact"/>
    <property type="match status" value="1"/>
</dbReference>
<evidence type="ECO:0000256" key="4">
    <source>
        <dbReference type="PIRSR" id="PIRSR006806-1"/>
    </source>
</evidence>
<dbReference type="GO" id="GO:0046872">
    <property type="term" value="F:metal ion binding"/>
    <property type="evidence" value="ECO:0007669"/>
    <property type="project" value="UniProtKB-KW"/>
</dbReference>
<dbReference type="RefSeq" id="WP_052882893.1">
    <property type="nucleotide sequence ID" value="NZ_CP010904.1"/>
</dbReference>
<dbReference type="OrthoDB" id="9801938at2"/>
<proteinExistence type="inferred from homology"/>
<keyword evidence="8" id="KW-1185">Reference proteome</keyword>
<comment type="catalytic activity">
    <reaction evidence="5">
        <text>(6S)-5-formyl-5,6,7,8-tetrahydrofolate + ATP = (6R)-5,10-methenyltetrahydrofolate + ADP + phosphate</text>
        <dbReference type="Rhea" id="RHEA:10488"/>
        <dbReference type="ChEBI" id="CHEBI:30616"/>
        <dbReference type="ChEBI" id="CHEBI:43474"/>
        <dbReference type="ChEBI" id="CHEBI:57455"/>
        <dbReference type="ChEBI" id="CHEBI:57457"/>
        <dbReference type="ChEBI" id="CHEBI:456216"/>
        <dbReference type="EC" id="6.3.3.2"/>
    </reaction>
</comment>
<dbReference type="PANTHER" id="PTHR23407:SF1">
    <property type="entry name" value="5-FORMYLTETRAHYDROFOLATE CYCLO-LIGASE"/>
    <property type="match status" value="1"/>
</dbReference>
<dbReference type="InterPro" id="IPR037171">
    <property type="entry name" value="NagB/RpiA_transferase-like"/>
</dbReference>
<feature type="binding site" evidence="4">
    <location>
        <begin position="6"/>
        <end position="10"/>
    </location>
    <ligand>
        <name>ATP</name>
        <dbReference type="ChEBI" id="CHEBI:30616"/>
    </ligand>
</feature>
<reference evidence="8" key="1">
    <citation type="submission" date="2015-02" db="EMBL/GenBank/DDBJ databases">
        <title>Description and complete genome sequence of the first cultured representative of the subdivision 5 of the Verrucomicrobia phylum.</title>
        <authorList>
            <person name="Spring S."/>
            <person name="Bunk B."/>
            <person name="Sproer C."/>
            <person name="Klenk H.-P."/>
        </authorList>
    </citation>
    <scope>NUCLEOTIDE SEQUENCE [LARGE SCALE GENOMIC DNA]</scope>
    <source>
        <strain evidence="8">L21-Fru-AB</strain>
    </source>
</reference>
<accession>A0A0G3EJR8</accession>
<dbReference type="PATRIC" id="fig|1609981.3.peg.2576"/>
<feature type="binding site" evidence="4">
    <location>
        <begin position="131"/>
        <end position="139"/>
    </location>
    <ligand>
        <name>ATP</name>
        <dbReference type="ChEBI" id="CHEBI:30616"/>
    </ligand>
</feature>
<dbReference type="GO" id="GO:0030272">
    <property type="term" value="F:5-formyltetrahydrofolate cyclo-ligase activity"/>
    <property type="evidence" value="ECO:0007669"/>
    <property type="project" value="UniProtKB-EC"/>
</dbReference>
<keyword evidence="2 4" id="KW-0547">Nucleotide-binding</keyword>
<sequence>MNRLAKDKARRWGRAGRASLPPDARARKNRALCRRLTRLKPFITARSVALYRAVGDEVDLSEVEAPLRARGVRIYLPRYNGEQYEMALWQPDTPLERGPLGIPQPPGPAAGEHEIDLVLVPGLAFDVQGNRAGHGGGHYDRMLKNLRAFRTGVAFDAQLVPRIETAPHDVPVRLVLTERRLYGINAERFSILSVERGG</sequence>
<dbReference type="SUPFAM" id="SSF100950">
    <property type="entry name" value="NagB/RpiA/CoA transferase-like"/>
    <property type="match status" value="1"/>
</dbReference>
<dbReference type="STRING" id="1307763.L21SP4_02469"/>
<keyword evidence="5" id="KW-0479">Metal-binding</keyword>
<keyword evidence="7" id="KW-0436">Ligase</keyword>
<comment type="similarity">
    <text evidence="1 5">Belongs to the 5-formyltetrahydrofolate cyclo-ligase family.</text>
</comment>
<reference evidence="7 8" key="2">
    <citation type="journal article" date="2016" name="ISME J.">
        <title>Characterization of the first cultured representative of Verrucomicrobia subdivision 5 indicates the proposal of a novel phylum.</title>
        <authorList>
            <person name="Spring S."/>
            <person name="Bunk B."/>
            <person name="Sproer C."/>
            <person name="Schumann P."/>
            <person name="Rohde M."/>
            <person name="Tindall B.J."/>
            <person name="Klenk H.P."/>
        </authorList>
    </citation>
    <scope>NUCLEOTIDE SEQUENCE [LARGE SCALE GENOMIC DNA]</scope>
    <source>
        <strain evidence="7 8">L21-Fru-AB</strain>
    </source>
</reference>
<dbReference type="InterPro" id="IPR002698">
    <property type="entry name" value="FTHF_cligase"/>
</dbReference>
<dbReference type="AlphaFoldDB" id="A0A0G3EJR8"/>
<dbReference type="Gene3D" id="3.40.50.10420">
    <property type="entry name" value="NagB/RpiA/CoA transferase-like"/>
    <property type="match status" value="1"/>
</dbReference>
<dbReference type="GO" id="GO:0005524">
    <property type="term" value="F:ATP binding"/>
    <property type="evidence" value="ECO:0007669"/>
    <property type="project" value="UniProtKB-KW"/>
</dbReference>
<dbReference type="GO" id="GO:0035999">
    <property type="term" value="P:tetrahydrofolate interconversion"/>
    <property type="evidence" value="ECO:0007669"/>
    <property type="project" value="TreeGrafter"/>
</dbReference>
<feature type="region of interest" description="Disordered" evidence="6">
    <location>
        <begin position="1"/>
        <end position="26"/>
    </location>
</feature>
<feature type="binding site" evidence="4">
    <location>
        <position position="57"/>
    </location>
    <ligand>
        <name>substrate</name>
    </ligand>
</feature>
<organism evidence="7 8">
    <name type="scientific">Kiritimatiella glycovorans</name>
    <dbReference type="NCBI Taxonomy" id="1307763"/>
    <lineage>
        <taxon>Bacteria</taxon>
        <taxon>Pseudomonadati</taxon>
        <taxon>Kiritimatiellota</taxon>
        <taxon>Kiritimatiellia</taxon>
        <taxon>Kiritimatiellales</taxon>
        <taxon>Kiritimatiellaceae</taxon>
        <taxon>Kiritimatiella</taxon>
    </lineage>
</organism>
<protein>
    <recommendedName>
        <fullName evidence="5">5-formyltetrahydrofolate cyclo-ligase</fullName>
        <ecNumber evidence="5">6.3.3.2</ecNumber>
    </recommendedName>
</protein>
<evidence type="ECO:0000256" key="1">
    <source>
        <dbReference type="ARBA" id="ARBA00010638"/>
    </source>
</evidence>
<dbReference type="KEGG" id="vbl:L21SP4_02469"/>
<name>A0A0G3EJR8_9BACT</name>
<evidence type="ECO:0000256" key="3">
    <source>
        <dbReference type="ARBA" id="ARBA00022840"/>
    </source>
</evidence>